<dbReference type="AlphaFoldDB" id="A0A160DSN0"/>
<evidence type="ECO:0000313" key="1">
    <source>
        <dbReference type="EMBL" id="ANB17307.1"/>
    </source>
</evidence>
<dbReference type="RefSeq" id="WP_150132042.1">
    <property type="nucleotide sequence ID" value="NZ_CP015249.1"/>
</dbReference>
<dbReference type="KEGG" id="dko:I596_1277"/>
<dbReference type="EMBL" id="CP015249">
    <property type="protein sequence ID" value="ANB17307.1"/>
    <property type="molecule type" value="Genomic_DNA"/>
</dbReference>
<accession>A0A160DSN0</accession>
<dbReference type="Proteomes" id="UP000076830">
    <property type="component" value="Chromosome"/>
</dbReference>
<organism evidence="1 2">
    <name type="scientific">Dokdonella koreensis DS-123</name>
    <dbReference type="NCBI Taxonomy" id="1300342"/>
    <lineage>
        <taxon>Bacteria</taxon>
        <taxon>Pseudomonadati</taxon>
        <taxon>Pseudomonadota</taxon>
        <taxon>Gammaproteobacteria</taxon>
        <taxon>Lysobacterales</taxon>
        <taxon>Rhodanobacteraceae</taxon>
        <taxon>Dokdonella</taxon>
    </lineage>
</organism>
<reference evidence="1 2" key="1">
    <citation type="submission" date="2016-04" db="EMBL/GenBank/DDBJ databases">
        <title>Complete genome sequence of Dokdonella koreensis DS-123T.</title>
        <authorList>
            <person name="Kim J.F."/>
            <person name="Lee H."/>
            <person name="Kwak M.-J."/>
        </authorList>
    </citation>
    <scope>NUCLEOTIDE SEQUENCE [LARGE SCALE GENOMIC DNA]</scope>
    <source>
        <strain evidence="1 2">DS-123</strain>
    </source>
</reference>
<keyword evidence="2" id="KW-1185">Reference proteome</keyword>
<evidence type="ECO:0000313" key="2">
    <source>
        <dbReference type="Proteomes" id="UP000076830"/>
    </source>
</evidence>
<proteinExistence type="predicted"/>
<sequence length="193" mass="21831">MIPSDVFYRAFDDGLASAGPLPGLQRRRGKASRYVLATPAGPIDFWFKVNPKASAIPHQPGEFWPVIETAGLRRDAQDDGTISWYQYADAPMIEAFREQQERVHANVAAQTVFEHAIWRDQRDISLRTMRGFVDLGFRPAWPHTALYYLDDGDAAAWGAVIGRQLPAWIARFCAQPETLEGHMWRLHWSAPPA</sequence>
<gene>
    <name evidence="1" type="ORF">I596_1277</name>
</gene>
<name>A0A160DSN0_9GAMM</name>
<protein>
    <submittedName>
        <fullName evidence="1">Uncharacterized protein</fullName>
    </submittedName>
</protein>